<dbReference type="PANTHER" id="PTHR44591">
    <property type="entry name" value="STRESS RESPONSE REGULATOR PROTEIN 1"/>
    <property type="match status" value="1"/>
</dbReference>
<reference evidence="5 6" key="1">
    <citation type="journal article" date="2018" name="Genet. Mol. Biol.">
        <title>The genome sequence of Dyella jiangningensis FCAV SCS01 from a lignocellulose-decomposing microbial consortium metagenome reveals potential for biotechnological applications.</title>
        <authorList>
            <person name="Desiderato J.G."/>
            <person name="Alvarenga D.O."/>
            <person name="Constancio M.T.L."/>
            <person name="Alves L.M.C."/>
            <person name="Varani A.M."/>
        </authorList>
    </citation>
    <scope>NUCLEOTIDE SEQUENCE [LARGE SCALE GENOMIC DNA]</scope>
    <source>
        <strain evidence="5 6">FCAV SCS01</strain>
    </source>
</reference>
<feature type="compositionally biased region" description="Pro residues" evidence="3">
    <location>
        <begin position="150"/>
        <end position="161"/>
    </location>
</feature>
<feature type="modified residue" description="4-aspartylphosphate" evidence="2">
    <location>
        <position position="73"/>
    </location>
</feature>
<feature type="region of interest" description="Disordered" evidence="3">
    <location>
        <begin position="139"/>
        <end position="161"/>
    </location>
</feature>
<keyword evidence="6" id="KW-1185">Reference proteome</keyword>
<evidence type="ECO:0000256" key="1">
    <source>
        <dbReference type="ARBA" id="ARBA00022553"/>
    </source>
</evidence>
<dbReference type="Proteomes" id="UP000248926">
    <property type="component" value="Unassembled WGS sequence"/>
</dbReference>
<feature type="domain" description="Response regulatory" evidence="4">
    <location>
        <begin position="23"/>
        <end position="138"/>
    </location>
</feature>
<dbReference type="GO" id="GO:0000160">
    <property type="term" value="P:phosphorelay signal transduction system"/>
    <property type="evidence" value="ECO:0007669"/>
    <property type="project" value="InterPro"/>
</dbReference>
<dbReference type="Gene3D" id="3.40.50.2300">
    <property type="match status" value="1"/>
</dbReference>
<dbReference type="InterPro" id="IPR050595">
    <property type="entry name" value="Bact_response_regulator"/>
</dbReference>
<evidence type="ECO:0000259" key="4">
    <source>
        <dbReference type="PROSITE" id="PS50110"/>
    </source>
</evidence>
<dbReference type="SMART" id="SM00448">
    <property type="entry name" value="REC"/>
    <property type="match status" value="1"/>
</dbReference>
<accession>A0A328P4H8</accession>
<keyword evidence="1 2" id="KW-0597">Phosphoprotein</keyword>
<comment type="caution">
    <text evidence="5">The sequence shown here is derived from an EMBL/GenBank/DDBJ whole genome shotgun (WGS) entry which is preliminary data.</text>
</comment>
<evidence type="ECO:0000256" key="3">
    <source>
        <dbReference type="SAM" id="MobiDB-lite"/>
    </source>
</evidence>
<evidence type="ECO:0000313" key="5">
    <source>
        <dbReference type="EMBL" id="RAO76221.1"/>
    </source>
</evidence>
<proteinExistence type="predicted"/>
<dbReference type="InterPro" id="IPR001789">
    <property type="entry name" value="Sig_transdc_resp-reg_receiver"/>
</dbReference>
<dbReference type="PROSITE" id="PS50110">
    <property type="entry name" value="RESPONSE_REGULATORY"/>
    <property type="match status" value="1"/>
</dbReference>
<dbReference type="SUPFAM" id="SSF52172">
    <property type="entry name" value="CheY-like"/>
    <property type="match status" value="1"/>
</dbReference>
<dbReference type="AlphaFoldDB" id="A0A328P4H8"/>
<sequence length="161" mass="17038">MGRNVYRGASMFTVFDTERHMGAVLVVDDEVTVLEATTAMLSASGYDTYPARSSADALQALARHPAIDVVVADVTLAGDDSGVLLARRLAHSAWPGALVLVSGDSEAGLHTEDRPPHSLFLAKPYSRRTLLHAIDHARQLGKQPAAAPGNPRPPGAPARQP</sequence>
<dbReference type="OrthoDB" id="9784719at2"/>
<evidence type="ECO:0000313" key="6">
    <source>
        <dbReference type="Proteomes" id="UP000248926"/>
    </source>
</evidence>
<name>A0A328P4H8_9GAMM</name>
<dbReference type="InterPro" id="IPR011006">
    <property type="entry name" value="CheY-like_superfamily"/>
</dbReference>
<evidence type="ECO:0000256" key="2">
    <source>
        <dbReference type="PROSITE-ProRule" id="PRU00169"/>
    </source>
</evidence>
<organism evidence="5 6">
    <name type="scientific">Dyella jiangningensis</name>
    <dbReference type="NCBI Taxonomy" id="1379159"/>
    <lineage>
        <taxon>Bacteria</taxon>
        <taxon>Pseudomonadati</taxon>
        <taxon>Pseudomonadota</taxon>
        <taxon>Gammaproteobacteria</taxon>
        <taxon>Lysobacterales</taxon>
        <taxon>Rhodanobacteraceae</taxon>
        <taxon>Dyella</taxon>
    </lineage>
</organism>
<dbReference type="PANTHER" id="PTHR44591:SF25">
    <property type="entry name" value="CHEMOTAXIS TWO-COMPONENT RESPONSE REGULATOR"/>
    <property type="match status" value="1"/>
</dbReference>
<dbReference type="EMBL" id="NFZS01000002">
    <property type="protein sequence ID" value="RAO76221.1"/>
    <property type="molecule type" value="Genomic_DNA"/>
</dbReference>
<dbReference type="Pfam" id="PF00072">
    <property type="entry name" value="Response_reg"/>
    <property type="match status" value="1"/>
</dbReference>
<protein>
    <recommendedName>
        <fullName evidence="4">Response regulatory domain-containing protein</fullName>
    </recommendedName>
</protein>
<gene>
    <name evidence="5" type="ORF">CA260_11020</name>
</gene>